<feature type="transmembrane region" description="Helical" evidence="12">
    <location>
        <begin position="306"/>
        <end position="328"/>
    </location>
</feature>
<evidence type="ECO:0000256" key="12">
    <source>
        <dbReference type="SAM" id="Phobius"/>
    </source>
</evidence>
<evidence type="ECO:0000256" key="10">
    <source>
        <dbReference type="PIRNR" id="PIRNR003097"/>
    </source>
</evidence>
<evidence type="ECO:0000256" key="1">
    <source>
        <dbReference type="ARBA" id="ARBA00004651"/>
    </source>
</evidence>
<dbReference type="PANTHER" id="PTHR47755:SF1">
    <property type="entry name" value="CELL DIVISION PROTEIN FTSX"/>
    <property type="match status" value="1"/>
</dbReference>
<evidence type="ECO:0000256" key="8">
    <source>
        <dbReference type="ARBA" id="ARBA00023136"/>
    </source>
</evidence>
<evidence type="ECO:0000256" key="7">
    <source>
        <dbReference type="ARBA" id="ARBA00022989"/>
    </source>
</evidence>
<dbReference type="Pfam" id="PF02687">
    <property type="entry name" value="FtsX"/>
    <property type="match status" value="1"/>
</dbReference>
<feature type="domain" description="FtsX extracellular" evidence="14">
    <location>
        <begin position="89"/>
        <end position="178"/>
    </location>
</feature>
<feature type="transmembrane region" description="Helical" evidence="12">
    <location>
        <begin position="257"/>
        <end position="286"/>
    </location>
</feature>
<name>A0ABY0FHM9_9BACT</name>
<evidence type="ECO:0000256" key="3">
    <source>
        <dbReference type="ARBA" id="ARBA00021907"/>
    </source>
</evidence>
<dbReference type="Pfam" id="PF18075">
    <property type="entry name" value="FtsX_ECD"/>
    <property type="match status" value="1"/>
</dbReference>
<dbReference type="GO" id="GO:0051301">
    <property type="term" value="P:cell division"/>
    <property type="evidence" value="ECO:0007669"/>
    <property type="project" value="UniProtKB-KW"/>
</dbReference>
<evidence type="ECO:0000256" key="2">
    <source>
        <dbReference type="ARBA" id="ARBA00007379"/>
    </source>
</evidence>
<feature type="domain" description="ABC3 transporter permease C-terminal" evidence="13">
    <location>
        <begin position="215"/>
        <end position="336"/>
    </location>
</feature>
<keyword evidence="7 12" id="KW-1133">Transmembrane helix</keyword>
<dbReference type="Proteomes" id="UP001190925">
    <property type="component" value="Unassembled WGS sequence"/>
</dbReference>
<dbReference type="EMBL" id="PRLK01000008">
    <property type="protein sequence ID" value="RYC72431.1"/>
    <property type="molecule type" value="Genomic_DNA"/>
</dbReference>
<evidence type="ECO:0000256" key="11">
    <source>
        <dbReference type="SAM" id="MobiDB-lite"/>
    </source>
</evidence>
<organism evidence="15 16">
    <name type="scientific">Candidatus Nanogingivalis gingivitcus</name>
    <dbReference type="NCBI Taxonomy" id="2171992"/>
    <lineage>
        <taxon>Bacteria</taxon>
        <taxon>Candidatus Saccharimonadota</taxon>
        <taxon>Candidatus Nanosyncoccalia</taxon>
        <taxon>Candidatus Nanogingivales</taxon>
        <taxon>Candidatus Nanogingivalaceae</taxon>
        <taxon>Candidatus Nanogingivalis</taxon>
    </lineage>
</organism>
<evidence type="ECO:0000256" key="6">
    <source>
        <dbReference type="ARBA" id="ARBA00022692"/>
    </source>
</evidence>
<keyword evidence="9 10" id="KW-0131">Cell cycle</keyword>
<dbReference type="Gene3D" id="3.30.70.3040">
    <property type="match status" value="1"/>
</dbReference>
<evidence type="ECO:0000256" key="9">
    <source>
        <dbReference type="ARBA" id="ARBA00023306"/>
    </source>
</evidence>
<keyword evidence="16" id="KW-1185">Reference proteome</keyword>
<gene>
    <name evidence="15" type="primary">ftsX</name>
    <name evidence="15" type="ORF">G6CMJM_00529</name>
</gene>
<keyword evidence="6 12" id="KW-0812">Transmembrane</keyword>
<reference evidence="15 16" key="1">
    <citation type="journal article" date="2018" name="bioRxiv">
        <title>Evidence of independent acquisition and adaption of ultra-small bacteria to human hosts across the highly diverse yet reduced genomes of the phylum Saccharibacteria.</title>
        <authorList>
            <person name="McLean J.S."/>
            <person name="Bor B."/>
            <person name="To T.T."/>
            <person name="Liu Q."/>
            <person name="Kearns K.A."/>
            <person name="Solden L.M."/>
            <person name="Wrighton K.C."/>
            <person name="He X."/>
            <person name="Shi W."/>
        </authorList>
    </citation>
    <scope>NUCLEOTIDE SEQUENCE [LARGE SCALE GENOMIC DNA]</scope>
    <source>
        <strain evidence="15 16">TM7_CMJM_G6_1_HOT_870</strain>
    </source>
</reference>
<evidence type="ECO:0000259" key="13">
    <source>
        <dbReference type="Pfam" id="PF02687"/>
    </source>
</evidence>
<evidence type="ECO:0000256" key="5">
    <source>
        <dbReference type="ARBA" id="ARBA00022618"/>
    </source>
</evidence>
<dbReference type="RefSeq" id="WP_129718925.1">
    <property type="nucleotide sequence ID" value="NZ_PRLK01000008.1"/>
</dbReference>
<protein>
    <recommendedName>
        <fullName evidence="3 10">Cell division protein FtsX</fullName>
    </recommendedName>
</protein>
<evidence type="ECO:0000256" key="4">
    <source>
        <dbReference type="ARBA" id="ARBA00022475"/>
    </source>
</evidence>
<feature type="transmembrane region" description="Helical" evidence="12">
    <location>
        <begin position="212"/>
        <end position="236"/>
    </location>
</feature>
<dbReference type="InterPro" id="IPR040690">
    <property type="entry name" value="FtsX_ECD"/>
</dbReference>
<keyword evidence="5 10" id="KW-0132">Cell division</keyword>
<proteinExistence type="inferred from homology"/>
<comment type="similarity">
    <text evidence="2 10">Belongs to the ABC-4 integral membrane protein family. FtsX subfamily.</text>
</comment>
<dbReference type="InterPro" id="IPR003838">
    <property type="entry name" value="ABC3_permease_C"/>
</dbReference>
<comment type="caution">
    <text evidence="15">The sequence shown here is derived from an EMBL/GenBank/DDBJ whole genome shotgun (WGS) entry which is preliminary data.</text>
</comment>
<dbReference type="PANTHER" id="PTHR47755">
    <property type="entry name" value="CELL DIVISION PROTEIN FTSX"/>
    <property type="match status" value="1"/>
</dbReference>
<dbReference type="PIRSF" id="PIRSF003097">
    <property type="entry name" value="FtsX"/>
    <property type="match status" value="1"/>
</dbReference>
<evidence type="ECO:0000313" key="15">
    <source>
        <dbReference type="EMBL" id="RYC72431.1"/>
    </source>
</evidence>
<accession>A0ABY0FHM9</accession>
<evidence type="ECO:0000313" key="16">
    <source>
        <dbReference type="Proteomes" id="UP001190925"/>
    </source>
</evidence>
<sequence>MEKNTHHKNTTSARSKKQNSKVIMEQKRRKRRLLTLWRITKYGANSFMRNAWLSVAATVVMTLTLSIIFTSLASKAILNDTISEVKDKVDLSIYLKKDVNENDLQSIQKSLANLSSVKEVKYISPEQARKNFAENNSSDEKFRAALLEATNEFPATLNIKMVDIGNTTELKQFVDNDKTIQNNLHKTRKPTYGSRKDIINSISNTSNFIEKIGLVAGIIFVILASLIIFNTIRMAIFNRREEIYMMKLIGANKSFIAGPFIVEAVICGILAAVLAMIICYAGIFLIKDKLLVYGVPVESLIAFLQNYFIVVLIGLMLTGSAIGVLSAFTATRKYLKI</sequence>
<feature type="compositionally biased region" description="Basic residues" evidence="11">
    <location>
        <begin position="1"/>
        <end position="19"/>
    </location>
</feature>
<keyword evidence="4 10" id="KW-1003">Cell membrane</keyword>
<keyword evidence="8 10" id="KW-0472">Membrane</keyword>
<comment type="subcellular location">
    <subcellularLocation>
        <location evidence="1">Cell membrane</location>
        <topology evidence="1">Multi-pass membrane protein</topology>
    </subcellularLocation>
</comment>
<dbReference type="InterPro" id="IPR004513">
    <property type="entry name" value="FtsX"/>
</dbReference>
<feature type="region of interest" description="Disordered" evidence="11">
    <location>
        <begin position="1"/>
        <end position="25"/>
    </location>
</feature>
<reference evidence="15 16" key="2">
    <citation type="journal article" date="2020" name="Cell Rep.">
        <title>Acquisition and Adaptation of Ultra-small Parasitic Reduced Genome Bacteria to Mammalian Hosts.</title>
        <authorList>
            <person name="McLean J.S."/>
            <person name="Bor B."/>
            <person name="Kerns K.A."/>
            <person name="Liu Q."/>
            <person name="To T.T."/>
            <person name="Solden L."/>
            <person name="Hendrickson E.L."/>
            <person name="Wrighton K."/>
            <person name="Shi W."/>
            <person name="He X."/>
        </authorList>
    </citation>
    <scope>NUCLEOTIDE SEQUENCE [LARGE SCALE GENOMIC DNA]</scope>
    <source>
        <strain evidence="15 16">TM7_CMJM_G6_1_HOT_870</strain>
    </source>
</reference>
<evidence type="ECO:0000259" key="14">
    <source>
        <dbReference type="Pfam" id="PF18075"/>
    </source>
</evidence>